<dbReference type="RefSeq" id="WP_092571590.1">
    <property type="nucleotide sequence ID" value="NZ_CP096206.2"/>
</dbReference>
<keyword evidence="7 16" id="KW-0963">Cytoplasm</keyword>
<dbReference type="NCBIfam" id="TIGR01203">
    <property type="entry name" value="HGPRTase"/>
    <property type="match status" value="1"/>
</dbReference>
<dbReference type="Proteomes" id="UP000198833">
    <property type="component" value="Unassembled WGS sequence"/>
</dbReference>
<keyword evidence="19" id="KW-1185">Reference proteome</keyword>
<dbReference type="Pfam" id="PF00156">
    <property type="entry name" value="Pribosyltran"/>
    <property type="match status" value="1"/>
</dbReference>
<comment type="catalytic activity">
    <reaction evidence="14">
        <text>GMP + diphosphate = guanine + 5-phospho-alpha-D-ribose 1-diphosphate</text>
        <dbReference type="Rhea" id="RHEA:25424"/>
        <dbReference type="ChEBI" id="CHEBI:16235"/>
        <dbReference type="ChEBI" id="CHEBI:33019"/>
        <dbReference type="ChEBI" id="CHEBI:58017"/>
        <dbReference type="ChEBI" id="CHEBI:58115"/>
        <dbReference type="EC" id="2.4.2.8"/>
    </reaction>
    <physiologicalReaction direction="right-to-left" evidence="14">
        <dbReference type="Rhea" id="RHEA:25426"/>
    </physiologicalReaction>
</comment>
<feature type="domain" description="Phosphoribosyltransferase" evidence="17">
    <location>
        <begin position="15"/>
        <end position="161"/>
    </location>
</feature>
<dbReference type="GO" id="GO:0032264">
    <property type="term" value="P:IMP salvage"/>
    <property type="evidence" value="ECO:0007669"/>
    <property type="project" value="UniProtKB-UniPathway"/>
</dbReference>
<evidence type="ECO:0000256" key="8">
    <source>
        <dbReference type="ARBA" id="ARBA00022676"/>
    </source>
</evidence>
<dbReference type="GO" id="GO:0006178">
    <property type="term" value="P:guanine salvage"/>
    <property type="evidence" value="ECO:0007669"/>
    <property type="project" value="TreeGrafter"/>
</dbReference>
<dbReference type="Gene3D" id="3.40.50.2020">
    <property type="match status" value="1"/>
</dbReference>
<dbReference type="InterPro" id="IPR005904">
    <property type="entry name" value="Hxn_phspho_trans"/>
</dbReference>
<gene>
    <name evidence="18" type="ORF">SAMN04488558_10587</name>
</gene>
<dbReference type="PANTHER" id="PTHR43340">
    <property type="entry name" value="HYPOXANTHINE-GUANINE PHOSPHORIBOSYLTRANSFERASE"/>
    <property type="match status" value="1"/>
</dbReference>
<proteinExistence type="inferred from homology"/>
<evidence type="ECO:0000313" key="19">
    <source>
        <dbReference type="Proteomes" id="UP000198833"/>
    </source>
</evidence>
<evidence type="ECO:0000313" key="18">
    <source>
        <dbReference type="EMBL" id="SEQ10806.1"/>
    </source>
</evidence>
<evidence type="ECO:0000256" key="12">
    <source>
        <dbReference type="ARBA" id="ARBA00022741"/>
    </source>
</evidence>
<dbReference type="GO" id="GO:0052657">
    <property type="term" value="F:guanine phosphoribosyltransferase activity"/>
    <property type="evidence" value="ECO:0007669"/>
    <property type="project" value="UniProtKB-ARBA"/>
</dbReference>
<dbReference type="OrthoDB" id="9802824at2"/>
<comment type="catalytic activity">
    <reaction evidence="15">
        <text>IMP + diphosphate = hypoxanthine + 5-phospho-alpha-D-ribose 1-diphosphate</text>
        <dbReference type="Rhea" id="RHEA:17973"/>
        <dbReference type="ChEBI" id="CHEBI:17368"/>
        <dbReference type="ChEBI" id="CHEBI:33019"/>
        <dbReference type="ChEBI" id="CHEBI:58017"/>
        <dbReference type="ChEBI" id="CHEBI:58053"/>
        <dbReference type="EC" id="2.4.2.8"/>
    </reaction>
    <physiologicalReaction direction="right-to-left" evidence="15">
        <dbReference type="Rhea" id="RHEA:17975"/>
    </physiologicalReaction>
</comment>
<comment type="function">
    <text evidence="2">Purine salvage pathway enzyme that catalyzes the transfer of the ribosyl-5-phosphate group from 5-phospho-alpha-D-ribose 1-diphosphate (PRPP) to the N9 position of the 6-oxopurines hypoxanthine and guanine to form the corresponding ribonucleotides IMP (inosine 5'-monophosphate) and GMP (guanosine 5'-monophosphate), with the release of PPi.</text>
</comment>
<dbReference type="InterPro" id="IPR000836">
    <property type="entry name" value="PRTase_dom"/>
</dbReference>
<dbReference type="EMBL" id="FOEN01000005">
    <property type="protein sequence ID" value="SEQ10806.1"/>
    <property type="molecule type" value="Genomic_DNA"/>
</dbReference>
<comment type="similarity">
    <text evidence="6 16">Belongs to the purine/pyrimidine phosphoribosyltransferase family.</text>
</comment>
<dbReference type="GO" id="GO:0004422">
    <property type="term" value="F:hypoxanthine phosphoribosyltransferase activity"/>
    <property type="evidence" value="ECO:0007669"/>
    <property type="project" value="InterPro"/>
</dbReference>
<dbReference type="GO" id="GO:0005829">
    <property type="term" value="C:cytosol"/>
    <property type="evidence" value="ECO:0007669"/>
    <property type="project" value="TreeGrafter"/>
</dbReference>
<dbReference type="InterPro" id="IPR050408">
    <property type="entry name" value="HGPRT"/>
</dbReference>
<evidence type="ECO:0000256" key="16">
    <source>
        <dbReference type="RuleBase" id="RU364099"/>
    </source>
</evidence>
<evidence type="ECO:0000256" key="5">
    <source>
        <dbReference type="ARBA" id="ARBA00004676"/>
    </source>
</evidence>
<evidence type="ECO:0000256" key="9">
    <source>
        <dbReference type="ARBA" id="ARBA00022679"/>
    </source>
</evidence>
<dbReference type="GO" id="GO:0000287">
    <property type="term" value="F:magnesium ion binding"/>
    <property type="evidence" value="ECO:0007669"/>
    <property type="project" value="TreeGrafter"/>
</dbReference>
<comment type="cofactor">
    <cofactor evidence="1 16">
        <name>Mg(2+)</name>
        <dbReference type="ChEBI" id="CHEBI:18420"/>
    </cofactor>
</comment>
<dbReference type="InterPro" id="IPR029057">
    <property type="entry name" value="PRTase-like"/>
</dbReference>
<protein>
    <recommendedName>
        <fullName evidence="16">Hypoxanthine phosphoribosyltransferase</fullName>
        <ecNumber evidence="16">2.4.2.8</ecNumber>
    </recommendedName>
</protein>
<evidence type="ECO:0000256" key="1">
    <source>
        <dbReference type="ARBA" id="ARBA00001946"/>
    </source>
</evidence>
<dbReference type="EC" id="2.4.2.8" evidence="16"/>
<evidence type="ECO:0000256" key="2">
    <source>
        <dbReference type="ARBA" id="ARBA00002049"/>
    </source>
</evidence>
<dbReference type="SUPFAM" id="SSF53271">
    <property type="entry name" value="PRTase-like"/>
    <property type="match status" value="1"/>
</dbReference>
<evidence type="ECO:0000256" key="10">
    <source>
        <dbReference type="ARBA" id="ARBA00022723"/>
    </source>
</evidence>
<evidence type="ECO:0000256" key="13">
    <source>
        <dbReference type="ARBA" id="ARBA00022842"/>
    </source>
</evidence>
<dbReference type="GO" id="GO:0046100">
    <property type="term" value="P:hypoxanthine metabolic process"/>
    <property type="evidence" value="ECO:0007669"/>
    <property type="project" value="TreeGrafter"/>
</dbReference>
<dbReference type="GO" id="GO:0006166">
    <property type="term" value="P:purine ribonucleoside salvage"/>
    <property type="evidence" value="ECO:0007669"/>
    <property type="project" value="UniProtKB-KW"/>
</dbReference>
<evidence type="ECO:0000256" key="15">
    <source>
        <dbReference type="ARBA" id="ARBA00049402"/>
    </source>
</evidence>
<keyword evidence="11 16" id="KW-0660">Purine salvage</keyword>
<sequence length="181" mass="20564">MLEKDIKEILVTPEEIQTAIQALGKQLTEDYAGKEVVVIGILRGAAIFMADIIRAMDLYVDIDFMDVSSYGDAFESSGEVRIVKDLDTQIKGKHLLIVEDIIDTGRTLQYLTELFEYRGAASIKICTLLDKPERRIFKDLVPDYVGIQVPDKFLVGYGLDYKQKYRNLPYIGVLKEEVYNS</sequence>
<name>A0A1H9DBE8_9LACT</name>
<dbReference type="GO" id="GO:0000166">
    <property type="term" value="F:nucleotide binding"/>
    <property type="evidence" value="ECO:0007669"/>
    <property type="project" value="UniProtKB-KW"/>
</dbReference>
<evidence type="ECO:0000256" key="4">
    <source>
        <dbReference type="ARBA" id="ARBA00004669"/>
    </source>
</evidence>
<evidence type="ECO:0000256" key="7">
    <source>
        <dbReference type="ARBA" id="ARBA00022490"/>
    </source>
</evidence>
<keyword evidence="9 16" id="KW-0808">Transferase</keyword>
<dbReference type="PANTHER" id="PTHR43340:SF1">
    <property type="entry name" value="HYPOXANTHINE PHOSPHORIBOSYLTRANSFERASE"/>
    <property type="match status" value="1"/>
</dbReference>
<organism evidence="18 19">
    <name type="scientific">Ignavigranum ruoffiae</name>
    <dbReference type="NCBI Taxonomy" id="89093"/>
    <lineage>
        <taxon>Bacteria</taxon>
        <taxon>Bacillati</taxon>
        <taxon>Bacillota</taxon>
        <taxon>Bacilli</taxon>
        <taxon>Lactobacillales</taxon>
        <taxon>Aerococcaceae</taxon>
        <taxon>Ignavigranum</taxon>
    </lineage>
</organism>
<evidence type="ECO:0000256" key="14">
    <source>
        <dbReference type="ARBA" id="ARBA00048811"/>
    </source>
</evidence>
<reference evidence="18 19" key="1">
    <citation type="submission" date="2016-10" db="EMBL/GenBank/DDBJ databases">
        <authorList>
            <person name="de Groot N.N."/>
        </authorList>
    </citation>
    <scope>NUCLEOTIDE SEQUENCE [LARGE SCALE GENOMIC DNA]</scope>
    <source>
        <strain evidence="18 19">DSM 15695</strain>
    </source>
</reference>
<dbReference type="STRING" id="89093.SAMN04488558_10587"/>
<comment type="subcellular location">
    <subcellularLocation>
        <location evidence="3 16">Cytoplasm</location>
    </subcellularLocation>
</comment>
<dbReference type="UniPathway" id="UPA00591">
    <property type="reaction ID" value="UER00648"/>
</dbReference>
<comment type="pathway">
    <text evidence="5">Purine metabolism; GMP biosynthesis via salvage pathway; GMP from guanine: step 1/1.</text>
</comment>
<keyword evidence="8 16" id="KW-0328">Glycosyltransferase</keyword>
<evidence type="ECO:0000256" key="3">
    <source>
        <dbReference type="ARBA" id="ARBA00004496"/>
    </source>
</evidence>
<keyword evidence="10 16" id="KW-0479">Metal-binding</keyword>
<keyword evidence="12 16" id="KW-0547">Nucleotide-binding</keyword>
<dbReference type="CDD" id="cd06223">
    <property type="entry name" value="PRTases_typeI"/>
    <property type="match status" value="1"/>
</dbReference>
<accession>A0A1H9DBE8</accession>
<dbReference type="GO" id="GO:0032263">
    <property type="term" value="P:GMP salvage"/>
    <property type="evidence" value="ECO:0007669"/>
    <property type="project" value="UniProtKB-UniPathway"/>
</dbReference>
<keyword evidence="13 16" id="KW-0460">Magnesium</keyword>
<dbReference type="FunFam" id="3.40.50.2020:FF:000006">
    <property type="entry name" value="Hypoxanthine phosphoribosyltransferase"/>
    <property type="match status" value="1"/>
</dbReference>
<evidence type="ECO:0000259" key="17">
    <source>
        <dbReference type="Pfam" id="PF00156"/>
    </source>
</evidence>
<comment type="pathway">
    <text evidence="4 16">Purine metabolism; IMP biosynthesis via salvage pathway; IMP from hypoxanthine: step 1/1.</text>
</comment>
<evidence type="ECO:0000256" key="6">
    <source>
        <dbReference type="ARBA" id="ARBA00008391"/>
    </source>
</evidence>
<dbReference type="AlphaFoldDB" id="A0A1H9DBE8"/>
<dbReference type="UniPathway" id="UPA00909">
    <property type="reaction ID" value="UER00887"/>
</dbReference>
<evidence type="ECO:0000256" key="11">
    <source>
        <dbReference type="ARBA" id="ARBA00022726"/>
    </source>
</evidence>